<dbReference type="Gene3D" id="3.40.50.720">
    <property type="entry name" value="NAD(P)-binding Rossmann-like Domain"/>
    <property type="match status" value="1"/>
</dbReference>
<dbReference type="AlphaFoldDB" id="A0A1G2LH53"/>
<dbReference type="Pfam" id="PF01370">
    <property type="entry name" value="Epimerase"/>
    <property type="match status" value="1"/>
</dbReference>
<organism evidence="2 3">
    <name type="scientific">Candidatus Sungbacteria bacterium RIFCSPLOWO2_01_FULL_60_25</name>
    <dbReference type="NCBI Taxonomy" id="1802281"/>
    <lineage>
        <taxon>Bacteria</taxon>
        <taxon>Candidatus Sungiibacteriota</taxon>
    </lineage>
</organism>
<evidence type="ECO:0000259" key="1">
    <source>
        <dbReference type="Pfam" id="PF01370"/>
    </source>
</evidence>
<comment type="caution">
    <text evidence="2">The sequence shown here is derived from an EMBL/GenBank/DDBJ whole genome shotgun (WGS) entry which is preliminary data.</text>
</comment>
<dbReference type="CDD" id="cd08946">
    <property type="entry name" value="SDR_e"/>
    <property type="match status" value="1"/>
</dbReference>
<proteinExistence type="predicted"/>
<dbReference type="InterPro" id="IPR001509">
    <property type="entry name" value="Epimerase_deHydtase"/>
</dbReference>
<dbReference type="EMBL" id="MHQT01000003">
    <property type="protein sequence ID" value="OHA10152.1"/>
    <property type="molecule type" value="Genomic_DNA"/>
</dbReference>
<reference evidence="2 3" key="1">
    <citation type="journal article" date="2016" name="Nat. Commun.">
        <title>Thousands of microbial genomes shed light on interconnected biogeochemical processes in an aquifer system.</title>
        <authorList>
            <person name="Anantharaman K."/>
            <person name="Brown C.T."/>
            <person name="Hug L.A."/>
            <person name="Sharon I."/>
            <person name="Castelle C.J."/>
            <person name="Probst A.J."/>
            <person name="Thomas B.C."/>
            <person name="Singh A."/>
            <person name="Wilkins M.J."/>
            <person name="Karaoz U."/>
            <person name="Brodie E.L."/>
            <person name="Williams K.H."/>
            <person name="Hubbard S.S."/>
            <person name="Banfield J.F."/>
        </authorList>
    </citation>
    <scope>NUCLEOTIDE SEQUENCE [LARGE SCALE GENOMIC DNA]</scope>
</reference>
<dbReference type="SUPFAM" id="SSF51735">
    <property type="entry name" value="NAD(P)-binding Rossmann-fold domains"/>
    <property type="match status" value="1"/>
</dbReference>
<sequence length="296" mass="32019">MEKVRRVKIAIAGGNGFIGTPLAKRLRADGHEVQVWDLPDFDILDRGSIDKHLESFEPECVVNLAAVLGGMNARNIREIFGVNFIGNLNLADAAAAVGVKRFVFASSLTVHGSNDPAHPVSLASPFNPRHAYGASKAASEFALREYAKQGMTVVALRPTIILGDTKIDHAPIDFIKTILQGGEIEIFGTGEHEREWIWIDDAVDGFARAIAFIAAADSGYYPFFLSANRIRMKDLAERVAARLGGKVKFVPSQAQAFTLTADMAESAARLGWSASHDINAMIELLIPLLQANAHGT</sequence>
<name>A0A1G2LH53_9BACT</name>
<gene>
    <name evidence="2" type="ORF">A3A44_01420</name>
</gene>
<accession>A0A1G2LH53</accession>
<dbReference type="STRING" id="1802281.A3A44_01420"/>
<feature type="domain" description="NAD-dependent epimerase/dehydratase" evidence="1">
    <location>
        <begin position="9"/>
        <end position="216"/>
    </location>
</feature>
<protein>
    <recommendedName>
        <fullName evidence="1">NAD-dependent epimerase/dehydratase domain-containing protein</fullName>
    </recommendedName>
</protein>
<dbReference type="InterPro" id="IPR036291">
    <property type="entry name" value="NAD(P)-bd_dom_sf"/>
</dbReference>
<dbReference type="Proteomes" id="UP000178977">
    <property type="component" value="Unassembled WGS sequence"/>
</dbReference>
<dbReference type="PANTHER" id="PTHR43245">
    <property type="entry name" value="BIFUNCTIONAL POLYMYXIN RESISTANCE PROTEIN ARNA"/>
    <property type="match status" value="1"/>
</dbReference>
<evidence type="ECO:0000313" key="2">
    <source>
        <dbReference type="EMBL" id="OHA10152.1"/>
    </source>
</evidence>
<evidence type="ECO:0000313" key="3">
    <source>
        <dbReference type="Proteomes" id="UP000178977"/>
    </source>
</evidence>
<dbReference type="InterPro" id="IPR050177">
    <property type="entry name" value="Lipid_A_modif_metabolic_enz"/>
</dbReference>